<evidence type="ECO:0000256" key="6">
    <source>
        <dbReference type="ARBA" id="ARBA00022777"/>
    </source>
</evidence>
<evidence type="ECO:0000313" key="12">
    <source>
        <dbReference type="EMBL" id="NYJ05782.1"/>
    </source>
</evidence>
<evidence type="ECO:0000256" key="2">
    <source>
        <dbReference type="ARBA" id="ARBA00012438"/>
    </source>
</evidence>
<dbReference type="PANTHER" id="PTHR24421:SF10">
    <property type="entry name" value="NITRATE_NITRITE SENSOR PROTEIN NARQ"/>
    <property type="match status" value="1"/>
</dbReference>
<evidence type="ECO:0000259" key="10">
    <source>
        <dbReference type="Pfam" id="PF07730"/>
    </source>
</evidence>
<dbReference type="EMBL" id="JACBZT010000001">
    <property type="protein sequence ID" value="NYJ05782.1"/>
    <property type="molecule type" value="Genomic_DNA"/>
</dbReference>
<evidence type="ECO:0000259" key="11">
    <source>
        <dbReference type="Pfam" id="PF23539"/>
    </source>
</evidence>
<dbReference type="Pfam" id="PF23539">
    <property type="entry name" value="DUF7134"/>
    <property type="match status" value="1"/>
</dbReference>
<evidence type="ECO:0000256" key="1">
    <source>
        <dbReference type="ARBA" id="ARBA00000085"/>
    </source>
</evidence>
<evidence type="ECO:0000259" key="9">
    <source>
        <dbReference type="Pfam" id="PF02518"/>
    </source>
</evidence>
<feature type="domain" description="DUF7134" evidence="11">
    <location>
        <begin position="12"/>
        <end position="136"/>
    </location>
</feature>
<keyword evidence="13" id="KW-1185">Reference proteome</keyword>
<accession>A0A853CGV8</accession>
<evidence type="ECO:0000256" key="7">
    <source>
        <dbReference type="ARBA" id="ARBA00022840"/>
    </source>
</evidence>
<name>A0A853CGV8_9ACTN</name>
<feature type="domain" description="Signal transduction histidine kinase subgroup 3 dimerisation and phosphoacceptor" evidence="10">
    <location>
        <begin position="179"/>
        <end position="241"/>
    </location>
</feature>
<dbReference type="EC" id="2.7.13.3" evidence="2"/>
<sequence length="375" mass="39115">MRRTVAGAPLGDALIAVGLLVARLVTLASGVQPGGGAISYVLAPVWTLPLAWRSRYPLAVALTIAGAELVEVAVGGYHDSVPELLALLLVQYSLGAHSASTVRLVLGEAAVLGVSTWSWLGPQHEHSWSLLGDVALALAPMFAGLYVRQQRLRAAALERLAEQLAHEREERARTAVAEERSRIARELHDEVAHAMSVIAVQADAAEGALARDPALVQKPLVAIRDTARAALTDMRRVLGALGGDEAPELAPGPGLARAPELLEQACAAGLDVRFRAEGEAAPLPQALDLAAFRVLQEGLTNVRKHAGAARVDVLLRYEPDAVTVEVDDDGDGSGAGGGSGRGLAGLRERVALLGGEFAAGPGTRGFALRVKLPLT</sequence>
<feature type="domain" description="Histidine kinase/HSP90-like ATPase" evidence="9">
    <location>
        <begin position="291"/>
        <end position="374"/>
    </location>
</feature>
<dbReference type="InterPro" id="IPR011712">
    <property type="entry name" value="Sig_transdc_His_kin_sub3_dim/P"/>
</dbReference>
<gene>
    <name evidence="12" type="ORF">GGQ55_002060</name>
</gene>
<dbReference type="Gene3D" id="3.30.565.10">
    <property type="entry name" value="Histidine kinase-like ATPase, C-terminal domain"/>
    <property type="match status" value="1"/>
</dbReference>
<keyword evidence="3" id="KW-0597">Phosphoprotein</keyword>
<organism evidence="12 13">
    <name type="scientific">Petropleomorpha daqingensis</name>
    <dbReference type="NCBI Taxonomy" id="2026353"/>
    <lineage>
        <taxon>Bacteria</taxon>
        <taxon>Bacillati</taxon>
        <taxon>Actinomycetota</taxon>
        <taxon>Actinomycetes</taxon>
        <taxon>Geodermatophilales</taxon>
        <taxon>Geodermatophilaceae</taxon>
        <taxon>Petropleomorpha</taxon>
    </lineage>
</organism>
<dbReference type="RefSeq" id="WP_179716408.1">
    <property type="nucleotide sequence ID" value="NZ_JACBZT010000001.1"/>
</dbReference>
<keyword evidence="6 12" id="KW-0418">Kinase</keyword>
<dbReference type="GO" id="GO:0046983">
    <property type="term" value="F:protein dimerization activity"/>
    <property type="evidence" value="ECO:0007669"/>
    <property type="project" value="InterPro"/>
</dbReference>
<keyword evidence="5" id="KW-0547">Nucleotide-binding</keyword>
<dbReference type="GO" id="GO:0016020">
    <property type="term" value="C:membrane"/>
    <property type="evidence" value="ECO:0007669"/>
    <property type="project" value="InterPro"/>
</dbReference>
<evidence type="ECO:0000313" key="13">
    <source>
        <dbReference type="Proteomes" id="UP000541969"/>
    </source>
</evidence>
<dbReference type="SUPFAM" id="SSF55874">
    <property type="entry name" value="ATPase domain of HSP90 chaperone/DNA topoisomerase II/histidine kinase"/>
    <property type="match status" value="1"/>
</dbReference>
<dbReference type="PANTHER" id="PTHR24421">
    <property type="entry name" value="NITRATE/NITRITE SENSOR PROTEIN NARX-RELATED"/>
    <property type="match status" value="1"/>
</dbReference>
<comment type="catalytic activity">
    <reaction evidence="1">
        <text>ATP + protein L-histidine = ADP + protein N-phospho-L-histidine.</text>
        <dbReference type="EC" id="2.7.13.3"/>
    </reaction>
</comment>
<reference evidence="12 13" key="1">
    <citation type="submission" date="2020-07" db="EMBL/GenBank/DDBJ databases">
        <title>Sequencing the genomes of 1000 actinobacteria strains.</title>
        <authorList>
            <person name="Klenk H.-P."/>
        </authorList>
    </citation>
    <scope>NUCLEOTIDE SEQUENCE [LARGE SCALE GENOMIC DNA]</scope>
    <source>
        <strain evidence="12 13">DSM 104001</strain>
    </source>
</reference>
<keyword evidence="4" id="KW-0808">Transferase</keyword>
<evidence type="ECO:0000256" key="3">
    <source>
        <dbReference type="ARBA" id="ARBA00022553"/>
    </source>
</evidence>
<proteinExistence type="predicted"/>
<dbReference type="Gene3D" id="1.20.5.1930">
    <property type="match status" value="1"/>
</dbReference>
<dbReference type="InterPro" id="IPR036890">
    <property type="entry name" value="HATPase_C_sf"/>
</dbReference>
<dbReference type="CDD" id="cd16917">
    <property type="entry name" value="HATPase_UhpB-NarQ-NarX-like"/>
    <property type="match status" value="1"/>
</dbReference>
<evidence type="ECO:0000256" key="5">
    <source>
        <dbReference type="ARBA" id="ARBA00022741"/>
    </source>
</evidence>
<evidence type="ECO:0000256" key="8">
    <source>
        <dbReference type="ARBA" id="ARBA00023012"/>
    </source>
</evidence>
<dbReference type="GO" id="GO:0000155">
    <property type="term" value="F:phosphorelay sensor kinase activity"/>
    <property type="evidence" value="ECO:0007669"/>
    <property type="project" value="InterPro"/>
</dbReference>
<keyword evidence="7" id="KW-0067">ATP-binding</keyword>
<dbReference type="InterPro" id="IPR050482">
    <property type="entry name" value="Sensor_HK_TwoCompSys"/>
</dbReference>
<dbReference type="Proteomes" id="UP000541969">
    <property type="component" value="Unassembled WGS sequence"/>
</dbReference>
<dbReference type="GO" id="GO:0005524">
    <property type="term" value="F:ATP binding"/>
    <property type="evidence" value="ECO:0007669"/>
    <property type="project" value="UniProtKB-KW"/>
</dbReference>
<dbReference type="Pfam" id="PF02518">
    <property type="entry name" value="HATPase_c"/>
    <property type="match status" value="1"/>
</dbReference>
<comment type="caution">
    <text evidence="12">The sequence shown here is derived from an EMBL/GenBank/DDBJ whole genome shotgun (WGS) entry which is preliminary data.</text>
</comment>
<protein>
    <recommendedName>
        <fullName evidence="2">histidine kinase</fullName>
        <ecNumber evidence="2">2.7.13.3</ecNumber>
    </recommendedName>
</protein>
<evidence type="ECO:0000256" key="4">
    <source>
        <dbReference type="ARBA" id="ARBA00022679"/>
    </source>
</evidence>
<dbReference type="Pfam" id="PF07730">
    <property type="entry name" value="HisKA_3"/>
    <property type="match status" value="1"/>
</dbReference>
<dbReference type="InterPro" id="IPR003594">
    <property type="entry name" value="HATPase_dom"/>
</dbReference>
<dbReference type="AlphaFoldDB" id="A0A853CGV8"/>
<dbReference type="InterPro" id="IPR055558">
    <property type="entry name" value="DUF7134"/>
</dbReference>
<keyword evidence="8" id="KW-0902">Two-component regulatory system</keyword>